<reference evidence="2 3" key="1">
    <citation type="submission" date="2019-02" db="EMBL/GenBank/DDBJ databases">
        <title>Deep-cultivation of Planctomycetes and their phenomic and genomic characterization uncovers novel biology.</title>
        <authorList>
            <person name="Wiegand S."/>
            <person name="Jogler M."/>
            <person name="Boedeker C."/>
            <person name="Pinto D."/>
            <person name="Vollmers J."/>
            <person name="Rivas-Marin E."/>
            <person name="Kohn T."/>
            <person name="Peeters S.H."/>
            <person name="Heuer A."/>
            <person name="Rast P."/>
            <person name="Oberbeckmann S."/>
            <person name="Bunk B."/>
            <person name="Jeske O."/>
            <person name="Meyerdierks A."/>
            <person name="Storesund J.E."/>
            <person name="Kallscheuer N."/>
            <person name="Luecker S."/>
            <person name="Lage O.M."/>
            <person name="Pohl T."/>
            <person name="Merkel B.J."/>
            <person name="Hornburger P."/>
            <person name="Mueller R.-W."/>
            <person name="Bruemmer F."/>
            <person name="Labrenz M."/>
            <person name="Spormann A.M."/>
            <person name="Op den Camp H."/>
            <person name="Overmann J."/>
            <person name="Amann R."/>
            <person name="Jetten M.S.M."/>
            <person name="Mascher T."/>
            <person name="Medema M.H."/>
            <person name="Devos D.P."/>
            <person name="Kaster A.-K."/>
            <person name="Ovreas L."/>
            <person name="Rohde M."/>
            <person name="Galperin M.Y."/>
            <person name="Jogler C."/>
        </authorList>
    </citation>
    <scope>NUCLEOTIDE SEQUENCE [LARGE SCALE GENOMIC DNA]</scope>
    <source>
        <strain evidence="2 3">TBK1r</strain>
    </source>
</reference>
<sequence length="66" mass="7243">MVHTSSGAVAAKCVSRNSRFLLSLKNRVQCRLLFVREEVAVAAALFFGLMAYPGVNESLVDSLDQR</sequence>
<evidence type="ECO:0000313" key="2">
    <source>
        <dbReference type="EMBL" id="QDV85376.1"/>
    </source>
</evidence>
<dbReference type="EMBL" id="CP036432">
    <property type="protein sequence ID" value="QDV85376.1"/>
    <property type="molecule type" value="Genomic_DNA"/>
</dbReference>
<organism evidence="2 3">
    <name type="scientific">Stieleria magnilauensis</name>
    <dbReference type="NCBI Taxonomy" id="2527963"/>
    <lineage>
        <taxon>Bacteria</taxon>
        <taxon>Pseudomonadati</taxon>
        <taxon>Planctomycetota</taxon>
        <taxon>Planctomycetia</taxon>
        <taxon>Pirellulales</taxon>
        <taxon>Pirellulaceae</taxon>
        <taxon>Stieleria</taxon>
    </lineage>
</organism>
<accession>A0ABX5XUA3</accession>
<keyword evidence="1" id="KW-0472">Membrane</keyword>
<keyword evidence="3" id="KW-1185">Reference proteome</keyword>
<keyword evidence="1" id="KW-1133">Transmembrane helix</keyword>
<name>A0ABX5XUA3_9BACT</name>
<keyword evidence="1" id="KW-0812">Transmembrane</keyword>
<gene>
    <name evidence="2" type="ORF">TBK1r_43560</name>
</gene>
<evidence type="ECO:0000313" key="3">
    <source>
        <dbReference type="Proteomes" id="UP000318081"/>
    </source>
</evidence>
<proteinExistence type="predicted"/>
<evidence type="ECO:0000256" key="1">
    <source>
        <dbReference type="SAM" id="Phobius"/>
    </source>
</evidence>
<protein>
    <submittedName>
        <fullName evidence="2">Uncharacterized protein</fullName>
    </submittedName>
</protein>
<dbReference type="Proteomes" id="UP000318081">
    <property type="component" value="Chromosome"/>
</dbReference>
<feature type="transmembrane region" description="Helical" evidence="1">
    <location>
        <begin position="33"/>
        <end position="52"/>
    </location>
</feature>